<comment type="caution">
    <text evidence="1">The sequence shown here is derived from an EMBL/GenBank/DDBJ whole genome shotgun (WGS) entry which is preliminary data.</text>
</comment>
<evidence type="ECO:0000313" key="1">
    <source>
        <dbReference type="EMBL" id="MBA0813786.1"/>
    </source>
</evidence>
<evidence type="ECO:0000313" key="2">
    <source>
        <dbReference type="Proteomes" id="UP000593560"/>
    </source>
</evidence>
<feature type="non-terminal residue" evidence="1">
    <location>
        <position position="81"/>
    </location>
</feature>
<organism evidence="1 2">
    <name type="scientific">Gossypium harknessii</name>
    <dbReference type="NCBI Taxonomy" id="34285"/>
    <lineage>
        <taxon>Eukaryota</taxon>
        <taxon>Viridiplantae</taxon>
        <taxon>Streptophyta</taxon>
        <taxon>Embryophyta</taxon>
        <taxon>Tracheophyta</taxon>
        <taxon>Spermatophyta</taxon>
        <taxon>Magnoliopsida</taxon>
        <taxon>eudicotyledons</taxon>
        <taxon>Gunneridae</taxon>
        <taxon>Pentapetalae</taxon>
        <taxon>rosids</taxon>
        <taxon>malvids</taxon>
        <taxon>Malvales</taxon>
        <taxon>Malvaceae</taxon>
        <taxon>Malvoideae</taxon>
        <taxon>Gossypium</taxon>
    </lineage>
</organism>
<name>A0A7J9HVC6_9ROSI</name>
<dbReference type="OrthoDB" id="1924787at2759"/>
<protein>
    <submittedName>
        <fullName evidence="1">Uncharacterized protein</fullName>
    </submittedName>
</protein>
<proteinExistence type="predicted"/>
<sequence>GNPIGFHLRSNSNIVQWQNFVRNRYRKTLFCFARAPHAAIKNDYIGLLLNHCNNASGSCKAMDCTGSRCSKGTSIILQTFL</sequence>
<keyword evidence="2" id="KW-1185">Reference proteome</keyword>
<feature type="non-terminal residue" evidence="1">
    <location>
        <position position="1"/>
    </location>
</feature>
<gene>
    <name evidence="1" type="ORF">Gohar_027608</name>
</gene>
<reference evidence="1 2" key="1">
    <citation type="journal article" date="2019" name="Genome Biol. Evol.">
        <title>Insights into the evolution of the New World diploid cottons (Gossypium, subgenus Houzingenia) based on genome sequencing.</title>
        <authorList>
            <person name="Grover C.E."/>
            <person name="Arick M.A. 2nd"/>
            <person name="Thrash A."/>
            <person name="Conover J.L."/>
            <person name="Sanders W.S."/>
            <person name="Peterson D.G."/>
            <person name="Frelichowski J.E."/>
            <person name="Scheffler J.A."/>
            <person name="Scheffler B.E."/>
            <person name="Wendel J.F."/>
        </authorList>
    </citation>
    <scope>NUCLEOTIDE SEQUENCE [LARGE SCALE GENOMIC DNA]</scope>
    <source>
        <strain evidence="1">0</strain>
        <tissue evidence="1">Leaf</tissue>
    </source>
</reference>
<dbReference type="Proteomes" id="UP000593560">
    <property type="component" value="Unassembled WGS sequence"/>
</dbReference>
<dbReference type="AlphaFoldDB" id="A0A7J9HVC6"/>
<accession>A0A7J9HVC6</accession>
<dbReference type="EMBL" id="JABFAD010000011">
    <property type="protein sequence ID" value="MBA0813786.1"/>
    <property type="molecule type" value="Genomic_DNA"/>
</dbReference>